<feature type="domain" description="Transcription factor DP C-terminal" evidence="9">
    <location>
        <begin position="124"/>
        <end position="235"/>
    </location>
</feature>
<dbReference type="PIRSF" id="PIRSF009404">
    <property type="entry name" value="Transcription_factor_DP"/>
    <property type="match status" value="1"/>
</dbReference>
<dbReference type="Gene3D" id="1.20.140.80">
    <property type="entry name" value="Transcription factor DP"/>
    <property type="match status" value="1"/>
</dbReference>
<evidence type="ECO:0000313" key="11">
    <source>
        <dbReference type="Proteomes" id="UP000515123"/>
    </source>
</evidence>
<dbReference type="InterPro" id="IPR015648">
    <property type="entry name" value="Transcrpt_fac_DP"/>
</dbReference>
<dbReference type="CDD" id="cd14458">
    <property type="entry name" value="DP_DD"/>
    <property type="match status" value="1"/>
</dbReference>
<keyword evidence="11" id="KW-1185">Reference proteome</keyword>
<dbReference type="Pfam" id="PF08781">
    <property type="entry name" value="DP"/>
    <property type="match status" value="1"/>
</dbReference>
<keyword evidence="7" id="KW-0131">Cell cycle</keyword>
<evidence type="ECO:0000256" key="5">
    <source>
        <dbReference type="ARBA" id="ARBA00023163"/>
    </source>
</evidence>
<dbReference type="SUPFAM" id="SSF46785">
    <property type="entry name" value="Winged helix' DNA-binding domain"/>
    <property type="match status" value="1"/>
</dbReference>
<keyword evidence="6 8" id="KW-0539">Nucleus</keyword>
<dbReference type="InterPro" id="IPR014889">
    <property type="entry name" value="Transc_factor_DP_C"/>
</dbReference>
<dbReference type="GO" id="GO:0000981">
    <property type="term" value="F:DNA-binding transcription factor activity, RNA polymerase II-specific"/>
    <property type="evidence" value="ECO:0007669"/>
    <property type="project" value="TreeGrafter"/>
</dbReference>
<evidence type="ECO:0000256" key="6">
    <source>
        <dbReference type="ARBA" id="ARBA00023242"/>
    </source>
</evidence>
<dbReference type="Gene3D" id="1.10.10.10">
    <property type="entry name" value="Winged helix-like DNA-binding domain superfamily/Winged helix DNA-binding domain"/>
    <property type="match status" value="1"/>
</dbReference>
<evidence type="ECO:0000256" key="3">
    <source>
        <dbReference type="ARBA" id="ARBA00023015"/>
    </source>
</evidence>
<evidence type="ECO:0000259" key="10">
    <source>
        <dbReference type="SMART" id="SM01372"/>
    </source>
</evidence>
<dbReference type="InterPro" id="IPR003316">
    <property type="entry name" value="E2F_WHTH_DNA-bd_dom"/>
</dbReference>
<dbReference type="GO" id="GO:0070176">
    <property type="term" value="C:DRM complex"/>
    <property type="evidence" value="ECO:0007669"/>
    <property type="project" value="EnsemblPlants"/>
</dbReference>
<dbReference type="Proteomes" id="UP000515123">
    <property type="component" value="Linkage group 16"/>
</dbReference>
<evidence type="ECO:0000256" key="2">
    <source>
        <dbReference type="ARBA" id="ARBA00010940"/>
    </source>
</evidence>
<dbReference type="GO" id="GO:0000977">
    <property type="term" value="F:RNA polymerase II transcription regulatory region sequence-specific DNA binding"/>
    <property type="evidence" value="ECO:0007669"/>
    <property type="project" value="TreeGrafter"/>
</dbReference>
<dbReference type="SUPFAM" id="SSF144074">
    <property type="entry name" value="E2F-DP heterodimerization region"/>
    <property type="match status" value="1"/>
</dbReference>
<evidence type="ECO:0000313" key="13">
    <source>
        <dbReference type="RefSeq" id="XP_020106335.1"/>
    </source>
</evidence>
<dbReference type="PANTHER" id="PTHR12548:SF19">
    <property type="entry name" value="TRANSCRIPTION FACTOR-LIKE PROTEIN DPA"/>
    <property type="match status" value="1"/>
</dbReference>
<dbReference type="FunFam" id="1.10.10.10:FF:000360">
    <property type="entry name" value="Transcription factor Dp-1, a"/>
    <property type="match status" value="1"/>
</dbReference>
<protein>
    <submittedName>
        <fullName evidence="12 13">Transcription factor-like protein DPB isoform X1</fullName>
    </submittedName>
</protein>
<evidence type="ECO:0000256" key="8">
    <source>
        <dbReference type="RuleBase" id="RU003796"/>
    </source>
</evidence>
<proteinExistence type="inferred from homology"/>
<accession>A0A6P5GCM2</accession>
<evidence type="ECO:0000259" key="9">
    <source>
        <dbReference type="SMART" id="SM01138"/>
    </source>
</evidence>
<evidence type="ECO:0000313" key="14">
    <source>
        <dbReference type="RefSeq" id="XP_020106336.1"/>
    </source>
</evidence>
<evidence type="ECO:0000313" key="12">
    <source>
        <dbReference type="RefSeq" id="XP_020106334.1"/>
    </source>
</evidence>
<reference evidence="12 13" key="2">
    <citation type="submission" date="2025-04" db="UniProtKB">
        <authorList>
            <consortium name="RefSeq"/>
        </authorList>
    </citation>
    <scope>IDENTIFICATION</scope>
    <source>
        <tissue evidence="12 13">Leaf</tissue>
    </source>
</reference>
<name>A0A6P5GCM2_ANACO</name>
<dbReference type="SMART" id="SM01138">
    <property type="entry name" value="DP"/>
    <property type="match status" value="1"/>
</dbReference>
<dbReference type="OrthoDB" id="552115at2759"/>
<organism evidence="14">
    <name type="scientific">Ananas comosus</name>
    <name type="common">Pineapple</name>
    <name type="synonym">Ananas ananas</name>
    <dbReference type="NCBI Taxonomy" id="4615"/>
    <lineage>
        <taxon>Eukaryota</taxon>
        <taxon>Viridiplantae</taxon>
        <taxon>Streptophyta</taxon>
        <taxon>Embryophyta</taxon>
        <taxon>Tracheophyta</taxon>
        <taxon>Spermatophyta</taxon>
        <taxon>Magnoliopsida</taxon>
        <taxon>Liliopsida</taxon>
        <taxon>Poales</taxon>
        <taxon>Bromeliaceae</taxon>
        <taxon>Bromelioideae</taxon>
        <taxon>Ananas</taxon>
    </lineage>
</organism>
<keyword evidence="3 8" id="KW-0805">Transcription regulation</keyword>
<dbReference type="Pfam" id="PF02319">
    <property type="entry name" value="WHD_E2F_TDP"/>
    <property type="match status" value="1"/>
</dbReference>
<dbReference type="InterPro" id="IPR037241">
    <property type="entry name" value="E2F-DP_heterodim"/>
</dbReference>
<dbReference type="Gramene" id="Aco000007.1.mrna1">
    <property type="protein sequence ID" value="Aco000007.1.mrna1"/>
    <property type="gene ID" value="Aco000007.1.path1"/>
</dbReference>
<evidence type="ECO:0000256" key="4">
    <source>
        <dbReference type="ARBA" id="ARBA00023125"/>
    </source>
</evidence>
<dbReference type="SMART" id="SM01372">
    <property type="entry name" value="E2F_TDP"/>
    <property type="match status" value="1"/>
</dbReference>
<dbReference type="RefSeq" id="XP_020106336.1">
    <property type="nucleotide sequence ID" value="XM_020250747.1"/>
</dbReference>
<comment type="subcellular location">
    <subcellularLocation>
        <location evidence="1 8">Nucleus</location>
    </subcellularLocation>
</comment>
<keyword evidence="5 8" id="KW-0804">Transcription</keyword>
<reference evidence="11" key="1">
    <citation type="journal article" date="2015" name="Nat. Genet.">
        <title>The pineapple genome and the evolution of CAM photosynthesis.</title>
        <authorList>
            <person name="Ming R."/>
            <person name="VanBuren R."/>
            <person name="Wai C.M."/>
            <person name="Tang H."/>
            <person name="Schatz M.C."/>
            <person name="Bowers J.E."/>
            <person name="Lyons E."/>
            <person name="Wang M.L."/>
            <person name="Chen J."/>
            <person name="Biggers E."/>
            <person name="Zhang J."/>
            <person name="Huang L."/>
            <person name="Zhang L."/>
            <person name="Miao W."/>
            <person name="Zhang J."/>
            <person name="Ye Z."/>
            <person name="Miao C."/>
            <person name="Lin Z."/>
            <person name="Wang H."/>
            <person name="Zhou H."/>
            <person name="Yim W.C."/>
            <person name="Priest H.D."/>
            <person name="Zheng C."/>
            <person name="Woodhouse M."/>
            <person name="Edger P.P."/>
            <person name="Guyot R."/>
            <person name="Guo H.B."/>
            <person name="Guo H."/>
            <person name="Zheng G."/>
            <person name="Singh R."/>
            <person name="Sharma A."/>
            <person name="Min X."/>
            <person name="Zheng Y."/>
            <person name="Lee H."/>
            <person name="Gurtowski J."/>
            <person name="Sedlazeck F.J."/>
            <person name="Harkess A."/>
            <person name="McKain M.R."/>
            <person name="Liao Z."/>
            <person name="Fang J."/>
            <person name="Liu J."/>
            <person name="Zhang X."/>
            <person name="Zhang Q."/>
            <person name="Hu W."/>
            <person name="Qin Y."/>
            <person name="Wang K."/>
            <person name="Chen L.Y."/>
            <person name="Shirley N."/>
            <person name="Lin Y.R."/>
            <person name="Liu L.Y."/>
            <person name="Hernandez A.G."/>
            <person name="Wright C.L."/>
            <person name="Bulone V."/>
            <person name="Tuskan G.A."/>
            <person name="Heath K."/>
            <person name="Zee F."/>
            <person name="Moore P.H."/>
            <person name="Sunkar R."/>
            <person name="Leebens-Mack J.H."/>
            <person name="Mockler T."/>
            <person name="Bennetzen J.L."/>
            <person name="Freeling M."/>
            <person name="Sankoff D."/>
            <person name="Paterson A.H."/>
            <person name="Zhu X."/>
            <person name="Yang X."/>
            <person name="Smith J.A."/>
            <person name="Cushman J.C."/>
            <person name="Paull R.E."/>
            <person name="Yu Q."/>
        </authorList>
    </citation>
    <scope>NUCLEOTIDE SEQUENCE [LARGE SCALE GENOMIC DNA]</scope>
    <source>
        <strain evidence="11">cv. F153</strain>
    </source>
</reference>
<dbReference type="InterPro" id="IPR038168">
    <property type="entry name" value="TF_DP_C_sf"/>
</dbReference>
<dbReference type="RefSeq" id="XP_020106335.1">
    <property type="nucleotide sequence ID" value="XM_020250746.1"/>
</dbReference>
<feature type="domain" description="E2F/DP family winged-helix DNA-binding" evidence="10">
    <location>
        <begin position="37"/>
        <end position="117"/>
    </location>
</feature>
<gene>
    <name evidence="12 13 14" type="primary">LOC109722640</name>
</gene>
<dbReference type="PANTHER" id="PTHR12548">
    <property type="entry name" value="TRANSCRIPTION FACTOR DP"/>
    <property type="match status" value="1"/>
</dbReference>
<dbReference type="AlphaFoldDB" id="A0A6P5GCM2"/>
<dbReference type="InterPro" id="IPR036390">
    <property type="entry name" value="WH_DNA-bd_sf"/>
</dbReference>
<evidence type="ECO:0000256" key="7">
    <source>
        <dbReference type="ARBA" id="ARBA00023306"/>
    </source>
</evidence>
<keyword evidence="4 8" id="KW-0238">DNA-binding</keyword>
<comment type="similarity">
    <text evidence="2 8">Belongs to the E2F/DP family.</text>
</comment>
<sequence length="248" mass="28276">MTPGTDNVLNLNDLYIQEDDEGQVSDCCAVKKKASRIVGWGLRRFSKIVCRKVEAKGRTTYNEVADDIMAELRSAVNNGELVGFDEKNIRRRVYDAFNVLMAIDVIVKDKKEVKWTGFRSGRSEQLNKLEEVRLELLSRIGKKTNFLKELENQFVDLQNLMLQNQIRQKSHNSSEGVNLPFLLVKTSPKATVEIQISENLQLVHFDFNGTPFTLHDDASILKAMRLRTEAERIDHTIESSLDCSNTSL</sequence>
<dbReference type="RefSeq" id="XP_020106334.1">
    <property type="nucleotide sequence ID" value="XM_020250745.1"/>
</dbReference>
<evidence type="ECO:0000256" key="1">
    <source>
        <dbReference type="ARBA" id="ARBA00004123"/>
    </source>
</evidence>
<dbReference type="GO" id="GO:0051726">
    <property type="term" value="P:regulation of cell cycle"/>
    <property type="evidence" value="ECO:0007669"/>
    <property type="project" value="InterPro"/>
</dbReference>
<dbReference type="GeneID" id="109722640"/>
<dbReference type="InterPro" id="IPR036388">
    <property type="entry name" value="WH-like_DNA-bd_sf"/>
</dbReference>